<sequence length="212" mass="22714">MGEVTTRDVAVAVHAFDPISYVGITGLVRDVPGIRLVRDQEVPRAEVIVVVAAAIDSEVLAQLRNLARRGTARLVLVVDDLREADLLALVECGLAGVVPRSAATAQRLAASVLAAAEGRGQLPEDLLGALLRQVNRLQREVLAPRGLTASGLDPREVDVLRLLAEGFGTVDIAEKLAYSERTVKNIVHGLLNRLGLRNRPHAVAWAVREGLI</sequence>
<dbReference type="InterPro" id="IPR000792">
    <property type="entry name" value="Tscrpt_reg_LuxR_C"/>
</dbReference>
<feature type="domain" description="HTH luxR-type" evidence="4">
    <location>
        <begin position="145"/>
        <end position="210"/>
    </location>
</feature>
<gene>
    <name evidence="5" type="ORF">LX15_005222</name>
</gene>
<keyword evidence="6" id="KW-1185">Reference proteome</keyword>
<evidence type="ECO:0000256" key="1">
    <source>
        <dbReference type="ARBA" id="ARBA00023015"/>
    </source>
</evidence>
<dbReference type="CDD" id="cd06170">
    <property type="entry name" value="LuxR_C_like"/>
    <property type="match status" value="1"/>
</dbReference>
<dbReference type="PANTHER" id="PTHR44688">
    <property type="entry name" value="DNA-BINDING TRANSCRIPTIONAL ACTIVATOR DEVR_DOSR"/>
    <property type="match status" value="1"/>
</dbReference>
<dbReference type="RefSeq" id="WP_253672384.1">
    <property type="nucleotide sequence ID" value="NZ_JAMTCP010000043.1"/>
</dbReference>
<evidence type="ECO:0000259" key="4">
    <source>
        <dbReference type="PROSITE" id="PS50043"/>
    </source>
</evidence>
<dbReference type="Proteomes" id="UP001205311">
    <property type="component" value="Unassembled WGS sequence"/>
</dbReference>
<dbReference type="SMART" id="SM00421">
    <property type="entry name" value="HTH_LUXR"/>
    <property type="match status" value="1"/>
</dbReference>
<dbReference type="EMBL" id="JAMTCP010000043">
    <property type="protein sequence ID" value="MCP2261496.1"/>
    <property type="molecule type" value="Genomic_DNA"/>
</dbReference>
<dbReference type="SUPFAM" id="SSF46894">
    <property type="entry name" value="C-terminal effector domain of the bipartite response regulators"/>
    <property type="match status" value="1"/>
</dbReference>
<evidence type="ECO:0000313" key="6">
    <source>
        <dbReference type="Proteomes" id="UP001205311"/>
    </source>
</evidence>
<dbReference type="Pfam" id="PF00196">
    <property type="entry name" value="GerE"/>
    <property type="match status" value="1"/>
</dbReference>
<evidence type="ECO:0000256" key="3">
    <source>
        <dbReference type="ARBA" id="ARBA00023163"/>
    </source>
</evidence>
<protein>
    <submittedName>
        <fullName evidence="5">Regulatory protein, luxR family</fullName>
    </submittedName>
</protein>
<dbReference type="InterPro" id="IPR016032">
    <property type="entry name" value="Sig_transdc_resp-reg_C-effctor"/>
</dbReference>
<keyword evidence="3" id="KW-0804">Transcription</keyword>
<dbReference type="PROSITE" id="PS50043">
    <property type="entry name" value="HTH_LUXR_2"/>
    <property type="match status" value="1"/>
</dbReference>
<evidence type="ECO:0000256" key="2">
    <source>
        <dbReference type="ARBA" id="ARBA00023125"/>
    </source>
</evidence>
<keyword evidence="2" id="KW-0238">DNA-binding</keyword>
<accession>A0ABT1I183</accession>
<comment type="caution">
    <text evidence="5">The sequence shown here is derived from an EMBL/GenBank/DDBJ whole genome shotgun (WGS) entry which is preliminary data.</text>
</comment>
<evidence type="ECO:0000313" key="5">
    <source>
        <dbReference type="EMBL" id="MCP2261496.1"/>
    </source>
</evidence>
<keyword evidence="1" id="KW-0805">Transcription regulation</keyword>
<reference evidence="5 6" key="1">
    <citation type="submission" date="2022-06" db="EMBL/GenBank/DDBJ databases">
        <title>Genomic Encyclopedia of Archaeal and Bacterial Type Strains, Phase II (KMG-II): from individual species to whole genera.</title>
        <authorList>
            <person name="Goeker M."/>
        </authorList>
    </citation>
    <scope>NUCLEOTIDE SEQUENCE [LARGE SCALE GENOMIC DNA]</scope>
    <source>
        <strain evidence="5 6">DSM 40477</strain>
    </source>
</reference>
<name>A0ABT1I183_STRSD</name>
<dbReference type="PRINTS" id="PR00038">
    <property type="entry name" value="HTHLUXR"/>
</dbReference>
<proteinExistence type="predicted"/>
<organism evidence="5 6">
    <name type="scientific">Streptoalloteichus tenebrarius (strain ATCC 17920 / DSM 40477 / JCM 4838 / CBS 697.72 / NBRC 16177 / NCIMB 11028 / NRRL B-12390 / A12253. 1 / ISP 5477)</name>
    <name type="common">Streptomyces tenebrarius</name>
    <dbReference type="NCBI Taxonomy" id="1933"/>
    <lineage>
        <taxon>Bacteria</taxon>
        <taxon>Bacillati</taxon>
        <taxon>Actinomycetota</taxon>
        <taxon>Actinomycetes</taxon>
        <taxon>Pseudonocardiales</taxon>
        <taxon>Pseudonocardiaceae</taxon>
        <taxon>Streptoalloteichus</taxon>
    </lineage>
</organism>
<dbReference type="PANTHER" id="PTHR44688:SF16">
    <property type="entry name" value="DNA-BINDING TRANSCRIPTIONAL ACTIVATOR DEVR_DOSR"/>
    <property type="match status" value="1"/>
</dbReference>
<dbReference type="Gene3D" id="3.40.50.2300">
    <property type="match status" value="1"/>
</dbReference>